<dbReference type="GO" id="GO:0006282">
    <property type="term" value="P:regulation of DNA repair"/>
    <property type="evidence" value="ECO:0007669"/>
    <property type="project" value="UniProtKB-UniRule"/>
</dbReference>
<evidence type="ECO:0000313" key="8">
    <source>
        <dbReference type="EMBL" id="TDP54565.1"/>
    </source>
</evidence>
<feature type="domain" description="RecX first three-helical" evidence="7">
    <location>
        <begin position="6"/>
        <end position="40"/>
    </location>
</feature>
<keyword evidence="4 5" id="KW-0963">Cytoplasm</keyword>
<gene>
    <name evidence="5" type="primary">recX</name>
    <name evidence="8" type="ORF">EV211_12117</name>
</gene>
<dbReference type="InterPro" id="IPR003783">
    <property type="entry name" value="Regulatory_RecX"/>
</dbReference>
<reference evidence="8 9" key="1">
    <citation type="submission" date="2019-03" db="EMBL/GenBank/DDBJ databases">
        <title>Genomic Encyclopedia of Type Strains, Phase IV (KMG-IV): sequencing the most valuable type-strain genomes for metagenomic binning, comparative biology and taxonomic classification.</title>
        <authorList>
            <person name="Goeker M."/>
        </authorList>
    </citation>
    <scope>NUCLEOTIDE SEQUENCE [LARGE SCALE GENOMIC DNA]</scope>
    <source>
        <strain evidence="8 9">DSM 28287</strain>
    </source>
</reference>
<dbReference type="EMBL" id="SNXO01000021">
    <property type="protein sequence ID" value="TDP54565.1"/>
    <property type="molecule type" value="Genomic_DNA"/>
</dbReference>
<dbReference type="InterPro" id="IPR036388">
    <property type="entry name" value="WH-like_DNA-bd_sf"/>
</dbReference>
<evidence type="ECO:0000256" key="4">
    <source>
        <dbReference type="ARBA" id="ARBA00022490"/>
    </source>
</evidence>
<evidence type="ECO:0000256" key="3">
    <source>
        <dbReference type="ARBA" id="ARBA00018111"/>
    </source>
</evidence>
<dbReference type="InterPro" id="IPR053926">
    <property type="entry name" value="RecX_HTH_1st"/>
</dbReference>
<evidence type="ECO:0000313" key="9">
    <source>
        <dbReference type="Proteomes" id="UP000295500"/>
    </source>
</evidence>
<evidence type="ECO:0000256" key="2">
    <source>
        <dbReference type="ARBA" id="ARBA00009695"/>
    </source>
</evidence>
<dbReference type="GO" id="GO:0005737">
    <property type="term" value="C:cytoplasm"/>
    <property type="evidence" value="ECO:0007669"/>
    <property type="project" value="UniProtKB-SubCell"/>
</dbReference>
<dbReference type="HAMAP" id="MF_01114">
    <property type="entry name" value="RecX"/>
    <property type="match status" value="1"/>
</dbReference>
<proteinExistence type="inferred from homology"/>
<dbReference type="RefSeq" id="WP_133528631.1">
    <property type="nucleotide sequence ID" value="NZ_SNXO01000021.1"/>
</dbReference>
<keyword evidence="9" id="KW-1185">Reference proteome</keyword>
<feature type="domain" description="RecX second three-helical" evidence="6">
    <location>
        <begin position="49"/>
        <end position="88"/>
    </location>
</feature>
<dbReference type="OrthoDB" id="9804967at2"/>
<sequence length="159" mass="18499">MNIEDTAARKLTERSMSVVELTNYLAKKGFPQEDVSRVIAMLKEDGYLNDSRFCREYFEYAFGRNKGKRRAFAELRKKGVDADVMENAFDDYEAEDDVDFSEERMARAEAAKILRMADLTWDDPVSEKIRGRIARKLDSYGYSSTVIYEILGELKYELR</sequence>
<dbReference type="Proteomes" id="UP000295500">
    <property type="component" value="Unassembled WGS sequence"/>
</dbReference>
<comment type="similarity">
    <text evidence="2 5">Belongs to the RecX family.</text>
</comment>
<comment type="caution">
    <text evidence="8">The sequence shown here is derived from an EMBL/GenBank/DDBJ whole genome shotgun (WGS) entry which is preliminary data.</text>
</comment>
<dbReference type="Gene3D" id="1.10.10.10">
    <property type="entry name" value="Winged helix-like DNA-binding domain superfamily/Winged helix DNA-binding domain"/>
    <property type="match status" value="2"/>
</dbReference>
<evidence type="ECO:0000256" key="5">
    <source>
        <dbReference type="HAMAP-Rule" id="MF_01114"/>
    </source>
</evidence>
<dbReference type="InterPro" id="IPR053924">
    <property type="entry name" value="RecX_HTH_2nd"/>
</dbReference>
<dbReference type="Pfam" id="PF02631">
    <property type="entry name" value="RecX_HTH2"/>
    <property type="match status" value="1"/>
</dbReference>
<dbReference type="AlphaFoldDB" id="A0A4R6Q138"/>
<name>A0A4R6Q138_9FIRM</name>
<dbReference type="Pfam" id="PF21982">
    <property type="entry name" value="RecX_HTH1"/>
    <property type="match status" value="1"/>
</dbReference>
<comment type="function">
    <text evidence="5">Modulates RecA activity.</text>
</comment>
<comment type="subcellular location">
    <subcellularLocation>
        <location evidence="1 5">Cytoplasm</location>
    </subcellularLocation>
</comment>
<dbReference type="PANTHER" id="PTHR33602:SF1">
    <property type="entry name" value="REGULATORY PROTEIN RECX FAMILY PROTEIN"/>
    <property type="match status" value="1"/>
</dbReference>
<evidence type="ECO:0000259" key="6">
    <source>
        <dbReference type="Pfam" id="PF02631"/>
    </source>
</evidence>
<evidence type="ECO:0000259" key="7">
    <source>
        <dbReference type="Pfam" id="PF21982"/>
    </source>
</evidence>
<evidence type="ECO:0000256" key="1">
    <source>
        <dbReference type="ARBA" id="ARBA00004496"/>
    </source>
</evidence>
<accession>A0A4R6Q138</accession>
<protein>
    <recommendedName>
        <fullName evidence="3 5">Regulatory protein RecX</fullName>
    </recommendedName>
</protein>
<organism evidence="8 9">
    <name type="scientific">Aminicella lysinilytica</name>
    <dbReference type="NCBI Taxonomy" id="433323"/>
    <lineage>
        <taxon>Bacteria</taxon>
        <taxon>Bacillati</taxon>
        <taxon>Bacillota</taxon>
        <taxon>Clostridia</taxon>
        <taxon>Peptostreptococcales</taxon>
        <taxon>Anaerovoracaceae</taxon>
        <taxon>Aminicella</taxon>
    </lineage>
</organism>
<dbReference type="PANTHER" id="PTHR33602">
    <property type="entry name" value="REGULATORY PROTEIN RECX FAMILY PROTEIN"/>
    <property type="match status" value="1"/>
</dbReference>